<dbReference type="PANTHER" id="PTHR47738:SF1">
    <property type="entry name" value="NITROGEN REGULATORY PROTEIN"/>
    <property type="match status" value="1"/>
</dbReference>
<dbReference type="Pfam" id="PF12728">
    <property type="entry name" value="HTH_17"/>
    <property type="match status" value="1"/>
</dbReference>
<accession>A0A517YCJ4</accession>
<dbReference type="EMBL" id="CP036274">
    <property type="protein sequence ID" value="QDU27965.1"/>
    <property type="molecule type" value="Genomic_DNA"/>
</dbReference>
<dbReference type="Proteomes" id="UP000315017">
    <property type="component" value="Chromosome"/>
</dbReference>
<dbReference type="KEGG" id="aagg:ETAA8_30570"/>
<dbReference type="Gene3D" id="3.40.930.10">
    <property type="entry name" value="Mannitol-specific EII, Chain A"/>
    <property type="match status" value="1"/>
</dbReference>
<gene>
    <name evidence="2" type="primary">fruA</name>
    <name evidence="2" type="ORF">ETAA8_30570</name>
</gene>
<dbReference type="GO" id="GO:0030295">
    <property type="term" value="F:protein kinase activator activity"/>
    <property type="evidence" value="ECO:0007669"/>
    <property type="project" value="TreeGrafter"/>
</dbReference>
<protein>
    <submittedName>
        <fullName evidence="2">PTS system fructose-specific EIIABC component</fullName>
    </submittedName>
</protein>
<dbReference type="PROSITE" id="PS51094">
    <property type="entry name" value="PTS_EIIA_TYPE_2"/>
    <property type="match status" value="1"/>
</dbReference>
<dbReference type="InterPro" id="IPR051541">
    <property type="entry name" value="PTS_SugarTrans_NitroReg"/>
</dbReference>
<dbReference type="SUPFAM" id="SSF55804">
    <property type="entry name" value="Phoshotransferase/anion transport protein"/>
    <property type="match status" value="1"/>
</dbReference>
<evidence type="ECO:0000259" key="1">
    <source>
        <dbReference type="PROSITE" id="PS51094"/>
    </source>
</evidence>
<dbReference type="OrthoDB" id="289331at2"/>
<dbReference type="AlphaFoldDB" id="A0A517YCJ4"/>
<dbReference type="CDD" id="cd00211">
    <property type="entry name" value="PTS_IIA_fru"/>
    <property type="match status" value="1"/>
</dbReference>
<keyword evidence="3" id="KW-1185">Reference proteome</keyword>
<dbReference type="Pfam" id="PF00359">
    <property type="entry name" value="PTS_EIIA_2"/>
    <property type="match status" value="1"/>
</dbReference>
<sequence length="237" mass="26219">MSRDDFDIESLAKYLHLMPNQVQRMAERGTVPGRRIGGEWRFSLAEIHHWLEDRIGAADEEDLQNVEGVLNRQAREAQSSVRIAEMLSPAGIALPLEARTKASVISDMCELAASTGFLWDPEKMAEAVKMRESLHPTAMESGVALLHPRRPLPHILAQPFIALGRTYQGIPFGAEGGQLTDLFFLICSVDDAGHLRTLARLSRLLGSPGFMEALRFSETPADLIAEVGRLEILLPDL</sequence>
<evidence type="ECO:0000313" key="2">
    <source>
        <dbReference type="EMBL" id="QDU27965.1"/>
    </source>
</evidence>
<organism evidence="2 3">
    <name type="scientific">Anatilimnocola aggregata</name>
    <dbReference type="NCBI Taxonomy" id="2528021"/>
    <lineage>
        <taxon>Bacteria</taxon>
        <taxon>Pseudomonadati</taxon>
        <taxon>Planctomycetota</taxon>
        <taxon>Planctomycetia</taxon>
        <taxon>Pirellulales</taxon>
        <taxon>Pirellulaceae</taxon>
        <taxon>Anatilimnocola</taxon>
    </lineage>
</organism>
<dbReference type="InterPro" id="IPR016152">
    <property type="entry name" value="PTrfase/Anion_transptr"/>
</dbReference>
<proteinExistence type="predicted"/>
<feature type="domain" description="PTS EIIA type-2" evidence="1">
    <location>
        <begin position="85"/>
        <end position="230"/>
    </location>
</feature>
<evidence type="ECO:0000313" key="3">
    <source>
        <dbReference type="Proteomes" id="UP000315017"/>
    </source>
</evidence>
<reference evidence="2 3" key="1">
    <citation type="submission" date="2019-02" db="EMBL/GenBank/DDBJ databases">
        <title>Deep-cultivation of Planctomycetes and their phenomic and genomic characterization uncovers novel biology.</title>
        <authorList>
            <person name="Wiegand S."/>
            <person name="Jogler M."/>
            <person name="Boedeker C."/>
            <person name="Pinto D."/>
            <person name="Vollmers J."/>
            <person name="Rivas-Marin E."/>
            <person name="Kohn T."/>
            <person name="Peeters S.H."/>
            <person name="Heuer A."/>
            <person name="Rast P."/>
            <person name="Oberbeckmann S."/>
            <person name="Bunk B."/>
            <person name="Jeske O."/>
            <person name="Meyerdierks A."/>
            <person name="Storesund J.E."/>
            <person name="Kallscheuer N."/>
            <person name="Luecker S."/>
            <person name="Lage O.M."/>
            <person name="Pohl T."/>
            <person name="Merkel B.J."/>
            <person name="Hornburger P."/>
            <person name="Mueller R.-W."/>
            <person name="Bruemmer F."/>
            <person name="Labrenz M."/>
            <person name="Spormann A.M."/>
            <person name="Op den Camp H."/>
            <person name="Overmann J."/>
            <person name="Amann R."/>
            <person name="Jetten M.S.M."/>
            <person name="Mascher T."/>
            <person name="Medema M.H."/>
            <person name="Devos D.P."/>
            <person name="Kaster A.-K."/>
            <person name="Ovreas L."/>
            <person name="Rohde M."/>
            <person name="Galperin M.Y."/>
            <person name="Jogler C."/>
        </authorList>
    </citation>
    <scope>NUCLEOTIDE SEQUENCE [LARGE SCALE GENOMIC DNA]</scope>
    <source>
        <strain evidence="2 3">ETA_A8</strain>
    </source>
</reference>
<name>A0A517YCJ4_9BACT</name>
<dbReference type="InterPro" id="IPR041657">
    <property type="entry name" value="HTH_17"/>
</dbReference>
<dbReference type="InterPro" id="IPR002178">
    <property type="entry name" value="PTS_EIIA_type-2_dom"/>
</dbReference>
<dbReference type="PANTHER" id="PTHR47738">
    <property type="entry name" value="PTS SYSTEM FRUCTOSE-LIKE EIIA COMPONENT-RELATED"/>
    <property type="match status" value="1"/>
</dbReference>
<dbReference type="RefSeq" id="WP_145089459.1">
    <property type="nucleotide sequence ID" value="NZ_CP036274.1"/>
</dbReference>